<dbReference type="Proteomes" id="UP000033358">
    <property type="component" value="Unassembled WGS sequence"/>
</dbReference>
<gene>
    <name evidence="1" type="ORF">SZ25_00613</name>
</gene>
<dbReference type="AlphaFoldDB" id="A0A0F5MNM9"/>
<reference evidence="1 2" key="1">
    <citation type="submission" date="2015-02" db="EMBL/GenBank/DDBJ databases">
        <title>Single cell genomics of a rare environmental alphaproteobacterium provides unique insights into Rickettsiaceae evolution.</title>
        <authorList>
            <person name="Martijn J."/>
            <person name="Schulz F."/>
            <person name="Zaremba-Niedzwiedzka K."/>
            <person name="Viklund J."/>
            <person name="Stepanauskas R."/>
            <person name="Andersson S.G.E."/>
            <person name="Horn M."/>
            <person name="Guy L."/>
            <person name="Ettema T.J.G."/>
        </authorList>
    </citation>
    <scope>NUCLEOTIDE SEQUENCE [LARGE SCALE GENOMIC DNA]</scope>
    <source>
        <strain evidence="1 2">SCGC AAA041-L04</strain>
    </source>
</reference>
<proteinExistence type="predicted"/>
<comment type="caution">
    <text evidence="1">The sequence shown here is derived from an EMBL/GenBank/DDBJ whole genome shotgun (WGS) entry which is preliminary data.</text>
</comment>
<sequence length="47" mass="5484">MKTLKIIATRFYNLLFPNNRVHIDNPNDNDRAIFSGDDDYIQDGDNL</sequence>
<name>A0A0F5MNM9_9RICK</name>
<accession>A0A0F5MNM9</accession>
<evidence type="ECO:0000313" key="2">
    <source>
        <dbReference type="Proteomes" id="UP000033358"/>
    </source>
</evidence>
<evidence type="ECO:0000313" key="1">
    <source>
        <dbReference type="EMBL" id="KKB96291.1"/>
    </source>
</evidence>
<organism evidence="1 2">
    <name type="scientific">Candidatus Arcanibacter lacustris</name>
    <dbReference type="NCBI Taxonomy" id="1607817"/>
    <lineage>
        <taxon>Bacteria</taxon>
        <taxon>Pseudomonadati</taxon>
        <taxon>Pseudomonadota</taxon>
        <taxon>Alphaproteobacteria</taxon>
        <taxon>Rickettsiales</taxon>
        <taxon>Candidatus Arcanibacter</taxon>
    </lineage>
</organism>
<protein>
    <submittedName>
        <fullName evidence="1">Uncharacterized protein</fullName>
    </submittedName>
</protein>
<keyword evidence="2" id="KW-1185">Reference proteome</keyword>
<dbReference type="EMBL" id="JYHA01000093">
    <property type="protein sequence ID" value="KKB96291.1"/>
    <property type="molecule type" value="Genomic_DNA"/>
</dbReference>